<proteinExistence type="predicted"/>
<gene>
    <name evidence="2" type="ORF">JOB18_000187</name>
</gene>
<evidence type="ECO:0000313" key="2">
    <source>
        <dbReference type="EMBL" id="KAG7455654.1"/>
    </source>
</evidence>
<organism evidence="2 3">
    <name type="scientific">Solea senegalensis</name>
    <name type="common">Senegalese sole</name>
    <dbReference type="NCBI Taxonomy" id="28829"/>
    <lineage>
        <taxon>Eukaryota</taxon>
        <taxon>Metazoa</taxon>
        <taxon>Chordata</taxon>
        <taxon>Craniata</taxon>
        <taxon>Vertebrata</taxon>
        <taxon>Euteleostomi</taxon>
        <taxon>Actinopterygii</taxon>
        <taxon>Neopterygii</taxon>
        <taxon>Teleostei</taxon>
        <taxon>Neoteleostei</taxon>
        <taxon>Acanthomorphata</taxon>
        <taxon>Carangaria</taxon>
        <taxon>Pleuronectiformes</taxon>
        <taxon>Pleuronectoidei</taxon>
        <taxon>Soleidae</taxon>
        <taxon>Solea</taxon>
    </lineage>
</organism>
<keyword evidence="3" id="KW-1185">Reference proteome</keyword>
<name>A0AAV6PF81_SOLSE</name>
<dbReference type="Proteomes" id="UP000693946">
    <property type="component" value="Unassembled WGS sequence"/>
</dbReference>
<dbReference type="AlphaFoldDB" id="A0AAV6PF81"/>
<evidence type="ECO:0000256" key="1">
    <source>
        <dbReference type="SAM" id="MobiDB-lite"/>
    </source>
</evidence>
<evidence type="ECO:0000313" key="3">
    <source>
        <dbReference type="Proteomes" id="UP000693946"/>
    </source>
</evidence>
<dbReference type="EMBL" id="JAGKHQ010001492">
    <property type="protein sequence ID" value="KAG7455654.1"/>
    <property type="molecule type" value="Genomic_DNA"/>
</dbReference>
<protein>
    <submittedName>
        <fullName evidence="2">Uncharacterized protein</fullName>
    </submittedName>
</protein>
<feature type="region of interest" description="Disordered" evidence="1">
    <location>
        <begin position="21"/>
        <end position="59"/>
    </location>
</feature>
<accession>A0AAV6PF81</accession>
<comment type="caution">
    <text evidence="2">The sequence shown here is derived from an EMBL/GenBank/DDBJ whole genome shotgun (WGS) entry which is preliminary data.</text>
</comment>
<sequence>MALLRLCGHFHVKAVCAPWSRGGSVPPPLIGSAGSSVTAKEPISPLTPPPSPSSSPWTLNSISSATVQHSCRRISRWSPANPANPAKPRP</sequence>
<reference evidence="2 3" key="1">
    <citation type="journal article" date="2021" name="Sci. Rep.">
        <title>Chromosome anchoring in Senegalese sole (Solea senegalensis) reveals sex-associated markers and genome rearrangements in flatfish.</title>
        <authorList>
            <person name="Guerrero-Cozar I."/>
            <person name="Gomez-Garrido J."/>
            <person name="Berbel C."/>
            <person name="Martinez-Blanch J.F."/>
            <person name="Alioto T."/>
            <person name="Claros M.G."/>
            <person name="Gagnaire P.A."/>
            <person name="Manchado M."/>
        </authorList>
    </citation>
    <scope>NUCLEOTIDE SEQUENCE [LARGE SCALE GENOMIC DNA]</scope>
    <source>
        <strain evidence="2">Sse05_10M</strain>
    </source>
</reference>